<organism evidence="6">
    <name type="scientific">bioreactor metagenome</name>
    <dbReference type="NCBI Taxonomy" id="1076179"/>
    <lineage>
        <taxon>unclassified sequences</taxon>
        <taxon>metagenomes</taxon>
        <taxon>ecological metagenomes</taxon>
    </lineage>
</organism>
<dbReference type="GO" id="GO:0016226">
    <property type="term" value="P:iron-sulfur cluster assembly"/>
    <property type="evidence" value="ECO:0007669"/>
    <property type="project" value="InterPro"/>
</dbReference>
<keyword evidence="1" id="KW-0479">Metal-binding</keyword>
<dbReference type="AlphaFoldDB" id="A0A644ZSE9"/>
<dbReference type="SUPFAM" id="SSF52540">
    <property type="entry name" value="P-loop containing nucleoside triphosphate hydrolases"/>
    <property type="match status" value="1"/>
</dbReference>
<protein>
    <submittedName>
        <fullName evidence="6">Iron-sulfur cluster carrier protein</fullName>
    </submittedName>
</protein>
<evidence type="ECO:0000256" key="2">
    <source>
        <dbReference type="ARBA" id="ARBA00022741"/>
    </source>
</evidence>
<reference evidence="6" key="1">
    <citation type="submission" date="2019-08" db="EMBL/GenBank/DDBJ databases">
        <authorList>
            <person name="Kucharzyk K."/>
            <person name="Murdoch R.W."/>
            <person name="Higgins S."/>
            <person name="Loffler F."/>
        </authorList>
    </citation>
    <scope>NUCLEOTIDE SEQUENCE</scope>
</reference>
<proteinExistence type="inferred from homology"/>
<comment type="caution">
    <text evidence="6">The sequence shown here is derived from an EMBL/GenBank/DDBJ whole genome shotgun (WGS) entry which is preliminary data.</text>
</comment>
<dbReference type="GO" id="GO:0005524">
    <property type="term" value="F:ATP binding"/>
    <property type="evidence" value="ECO:0007669"/>
    <property type="project" value="UniProtKB-KW"/>
</dbReference>
<dbReference type="InterPro" id="IPR033756">
    <property type="entry name" value="YlxH/NBP35"/>
</dbReference>
<dbReference type="PANTHER" id="PTHR42961:SF2">
    <property type="entry name" value="IRON-SULFUR PROTEIN NUBPL"/>
    <property type="match status" value="1"/>
</dbReference>
<evidence type="ECO:0000313" key="6">
    <source>
        <dbReference type="EMBL" id="MPM43890.1"/>
    </source>
</evidence>
<keyword evidence="3" id="KW-0067">ATP-binding</keyword>
<dbReference type="HAMAP" id="MF_02040">
    <property type="entry name" value="Mrp_NBP35"/>
    <property type="match status" value="1"/>
</dbReference>
<dbReference type="EMBL" id="VSSQ01010274">
    <property type="protein sequence ID" value="MPM43890.1"/>
    <property type="molecule type" value="Genomic_DNA"/>
</dbReference>
<evidence type="ECO:0000256" key="5">
    <source>
        <dbReference type="ARBA" id="ARBA00023014"/>
    </source>
</evidence>
<dbReference type="InterPro" id="IPR027417">
    <property type="entry name" value="P-loop_NTPase"/>
</dbReference>
<dbReference type="InterPro" id="IPR019591">
    <property type="entry name" value="Mrp/NBP35_ATP-bd"/>
</dbReference>
<keyword evidence="5" id="KW-0411">Iron-sulfur</keyword>
<dbReference type="Gene3D" id="3.40.50.300">
    <property type="entry name" value="P-loop containing nucleotide triphosphate hydrolases"/>
    <property type="match status" value="1"/>
</dbReference>
<name>A0A644ZSE9_9ZZZZ</name>
<dbReference type="GO" id="GO:0140663">
    <property type="term" value="F:ATP-dependent FeS chaperone activity"/>
    <property type="evidence" value="ECO:0007669"/>
    <property type="project" value="InterPro"/>
</dbReference>
<dbReference type="GO" id="GO:0051539">
    <property type="term" value="F:4 iron, 4 sulfur cluster binding"/>
    <property type="evidence" value="ECO:0007669"/>
    <property type="project" value="TreeGrafter"/>
</dbReference>
<keyword evidence="4" id="KW-0408">Iron</keyword>
<evidence type="ECO:0000256" key="4">
    <source>
        <dbReference type="ARBA" id="ARBA00023004"/>
    </source>
</evidence>
<dbReference type="PANTHER" id="PTHR42961">
    <property type="entry name" value="IRON-SULFUR PROTEIN NUBPL"/>
    <property type="match status" value="1"/>
</dbReference>
<sequence length="276" mass="29685">MEECTHDCSSYSANCGSREKKSLLETPHAMTHVKKVIGVVSGKGGVGKSIVTSMLAVLMRRRGYRTAILDADITGPSIPQAFGLHERAEGSDQGIYPVLSKTGVEVMSMNLLLENETDPVVWRGPMIAGSVKQFWTDVLWGDVDVMFLDMPPGTGDVPLTVFQSIPVDGIVVVTSPQQLVSMIVEKAVHMAGLMKIPVLALVQNMSFIQCPGCDEVIHPFGENDIKALAEKHGIPLTAELPIQKELASACDAGLIELFEGSWLNGLADMIEGVIKA</sequence>
<dbReference type="GO" id="GO:0046872">
    <property type="term" value="F:metal ion binding"/>
    <property type="evidence" value="ECO:0007669"/>
    <property type="project" value="UniProtKB-KW"/>
</dbReference>
<dbReference type="InterPro" id="IPR044304">
    <property type="entry name" value="NUBPL-like"/>
</dbReference>
<gene>
    <name evidence="6" type="primary">apbC_17</name>
    <name evidence="6" type="ORF">SDC9_90567</name>
</gene>
<keyword evidence="2" id="KW-0547">Nucleotide-binding</keyword>
<dbReference type="Pfam" id="PF10609">
    <property type="entry name" value="ParA"/>
    <property type="match status" value="1"/>
</dbReference>
<evidence type="ECO:0000256" key="3">
    <source>
        <dbReference type="ARBA" id="ARBA00022840"/>
    </source>
</evidence>
<accession>A0A644ZSE9</accession>
<evidence type="ECO:0000256" key="1">
    <source>
        <dbReference type="ARBA" id="ARBA00022723"/>
    </source>
</evidence>
<dbReference type="FunFam" id="3.40.50.300:FF:001119">
    <property type="entry name" value="Iron-sulfur cluster carrier protein"/>
    <property type="match status" value="1"/>
</dbReference>
<dbReference type="CDD" id="cd02037">
    <property type="entry name" value="Mrp_NBP35"/>
    <property type="match status" value="1"/>
</dbReference>